<dbReference type="SUPFAM" id="SSF53335">
    <property type="entry name" value="S-adenosyl-L-methionine-dependent methyltransferases"/>
    <property type="match status" value="1"/>
</dbReference>
<sequence>MNFFSQQGEDLFIFLNYINKQCDDGVFIEMGACDGVRYSNTLFFQQQFSFTGILIEPVAEMYDMLIKNRKDCKCYKNVISNDNEPKKMIISKNGPVSGLKETMSESFLNHWHKNSIERVVESRKLSDILNENQITYVDFFSLDVEGGELDVLKSIDWNKVSFYIICIEMDNHNQTKNNACREILLNNGFKRVFKMCINEFWVNPSYFRKKKLFDETKKQVFSGNMNDYGNHLFLEKHCKSGIEEALLSINRNIIQNTTT</sequence>
<proteinExistence type="predicted"/>
<dbReference type="GO" id="GO:0005886">
    <property type="term" value="C:plasma membrane"/>
    <property type="evidence" value="ECO:0007669"/>
    <property type="project" value="TreeGrafter"/>
</dbReference>
<dbReference type="GO" id="GO:0005794">
    <property type="term" value="C:Golgi apparatus"/>
    <property type="evidence" value="ECO:0007669"/>
    <property type="project" value="TreeGrafter"/>
</dbReference>
<dbReference type="PANTHER" id="PTHR34009">
    <property type="entry name" value="PROTEIN STAR"/>
    <property type="match status" value="1"/>
</dbReference>
<dbReference type="EMBL" id="MN740919">
    <property type="protein sequence ID" value="QHU17873.1"/>
    <property type="molecule type" value="Genomic_DNA"/>
</dbReference>
<dbReference type="NCBIfam" id="TIGR01444">
    <property type="entry name" value="fkbM_fam"/>
    <property type="match status" value="1"/>
</dbReference>
<dbReference type="Pfam" id="PF05050">
    <property type="entry name" value="Methyltransf_21"/>
    <property type="match status" value="1"/>
</dbReference>
<feature type="domain" description="Methyltransferase FkbM" evidence="1">
    <location>
        <begin position="30"/>
        <end position="190"/>
    </location>
</feature>
<dbReference type="GO" id="GO:0005789">
    <property type="term" value="C:endoplasmic reticulum membrane"/>
    <property type="evidence" value="ECO:0007669"/>
    <property type="project" value="TreeGrafter"/>
</dbReference>
<dbReference type="Gene3D" id="3.40.50.150">
    <property type="entry name" value="Vaccinia Virus protein VP39"/>
    <property type="match status" value="1"/>
</dbReference>
<evidence type="ECO:0000259" key="1">
    <source>
        <dbReference type="Pfam" id="PF05050"/>
    </source>
</evidence>
<dbReference type="InterPro" id="IPR006342">
    <property type="entry name" value="FkbM_mtfrase"/>
</dbReference>
<dbReference type="PANTHER" id="PTHR34009:SF2">
    <property type="entry name" value="PROTEIN STAR"/>
    <property type="match status" value="1"/>
</dbReference>
<reference evidence="2" key="1">
    <citation type="journal article" date="2020" name="Nature">
        <title>Giant virus diversity and host interactions through global metagenomics.</title>
        <authorList>
            <person name="Schulz F."/>
            <person name="Roux S."/>
            <person name="Paez-Espino D."/>
            <person name="Jungbluth S."/>
            <person name="Walsh D.A."/>
            <person name="Denef V.J."/>
            <person name="McMahon K.D."/>
            <person name="Konstantinidis K.T."/>
            <person name="Eloe-Fadrosh E.A."/>
            <person name="Kyrpides N.C."/>
            <person name="Woyke T."/>
        </authorList>
    </citation>
    <scope>NUCLEOTIDE SEQUENCE</scope>
    <source>
        <strain evidence="2">GVMAG-S-3300012919-55</strain>
    </source>
</reference>
<protein>
    <recommendedName>
        <fullName evidence="1">Methyltransferase FkbM domain-containing protein</fullName>
    </recommendedName>
</protein>
<dbReference type="InterPro" id="IPR029063">
    <property type="entry name" value="SAM-dependent_MTases_sf"/>
</dbReference>
<dbReference type="GO" id="GO:0006888">
    <property type="term" value="P:endoplasmic reticulum to Golgi vesicle-mediated transport"/>
    <property type="evidence" value="ECO:0007669"/>
    <property type="project" value="TreeGrafter"/>
</dbReference>
<dbReference type="GO" id="GO:0016197">
    <property type="term" value="P:endosomal transport"/>
    <property type="evidence" value="ECO:0007669"/>
    <property type="project" value="TreeGrafter"/>
</dbReference>
<dbReference type="AlphaFoldDB" id="A0A6C0KKR0"/>
<evidence type="ECO:0000313" key="2">
    <source>
        <dbReference type="EMBL" id="QHU17873.1"/>
    </source>
</evidence>
<dbReference type="InterPro" id="IPR053202">
    <property type="entry name" value="EGF_Rcpt_Signaling_Reg"/>
</dbReference>
<name>A0A6C0KKR0_9ZZZZ</name>
<dbReference type="GO" id="GO:0031902">
    <property type="term" value="C:late endosome membrane"/>
    <property type="evidence" value="ECO:0007669"/>
    <property type="project" value="TreeGrafter"/>
</dbReference>
<accession>A0A6C0KKR0</accession>
<organism evidence="2">
    <name type="scientific">viral metagenome</name>
    <dbReference type="NCBI Taxonomy" id="1070528"/>
    <lineage>
        <taxon>unclassified sequences</taxon>
        <taxon>metagenomes</taxon>
        <taxon>organismal metagenomes</taxon>
    </lineage>
</organism>